<dbReference type="EMBL" id="HBEA01005447">
    <property type="protein sequence ID" value="CAD8254680.1"/>
    <property type="molecule type" value="Transcribed_RNA"/>
</dbReference>
<keyword evidence="3" id="KW-0223">Dioxygenase</keyword>
<feature type="domain" description="Fe2OG dioxygenase" evidence="7">
    <location>
        <begin position="165"/>
        <end position="257"/>
    </location>
</feature>
<dbReference type="InterPro" id="IPR005123">
    <property type="entry name" value="Oxoglu/Fe-dep_dioxygenase_dom"/>
</dbReference>
<sequence>MRALVSLLVLLLYAFAGVSSAKRPSSLLLHPEVHPIFSMALRKLPKPARAILAESLQQRDIASVDARHLLQCLPISKAHRDAAAKALSRPVEQVVETVDHVLTAEECLKLRAWAEERMDPGLADSVDGAPEYQVDCDENTLGDLVGHDAVDRICSLAERWMGGQPADEIGIFVRKYAAGGRPYIPFHVDTTDVTVNICLSEPEEHAGGDLLVLAGKKLRSIERQMGSATCHVWYCCHGVQGVTSGERWSLLMFFLNSKASR</sequence>
<accession>A0A7R9U5J9</accession>
<dbReference type="InterPro" id="IPR006620">
    <property type="entry name" value="Pro_4_hyd_alph"/>
</dbReference>
<reference evidence="8" key="1">
    <citation type="submission" date="2021-01" db="EMBL/GenBank/DDBJ databases">
        <authorList>
            <person name="Corre E."/>
            <person name="Pelletier E."/>
            <person name="Niang G."/>
            <person name="Scheremetjew M."/>
            <person name="Finn R."/>
            <person name="Kale V."/>
            <person name="Holt S."/>
            <person name="Cochrane G."/>
            <person name="Meng A."/>
            <person name="Brown T."/>
            <person name="Cohen L."/>
        </authorList>
    </citation>
    <scope>NUCLEOTIDE SEQUENCE</scope>
    <source>
        <strain evidence="8">CCMP2078</strain>
    </source>
</reference>
<evidence type="ECO:0000256" key="4">
    <source>
        <dbReference type="ARBA" id="ARBA00023002"/>
    </source>
</evidence>
<dbReference type="AlphaFoldDB" id="A0A7R9U5J9"/>
<protein>
    <recommendedName>
        <fullName evidence="7">Fe2OG dioxygenase domain-containing protein</fullName>
    </recommendedName>
</protein>
<keyword evidence="6" id="KW-0732">Signal</keyword>
<evidence type="ECO:0000313" key="8">
    <source>
        <dbReference type="EMBL" id="CAD8254680.1"/>
    </source>
</evidence>
<dbReference type="PROSITE" id="PS51471">
    <property type="entry name" value="FE2OG_OXY"/>
    <property type="match status" value="1"/>
</dbReference>
<dbReference type="GO" id="GO:0016705">
    <property type="term" value="F:oxidoreductase activity, acting on paired donors, with incorporation or reduction of molecular oxygen"/>
    <property type="evidence" value="ECO:0007669"/>
    <property type="project" value="InterPro"/>
</dbReference>
<feature type="signal peptide" evidence="6">
    <location>
        <begin position="1"/>
        <end position="21"/>
    </location>
</feature>
<evidence type="ECO:0000256" key="6">
    <source>
        <dbReference type="SAM" id="SignalP"/>
    </source>
</evidence>
<evidence type="ECO:0000256" key="3">
    <source>
        <dbReference type="ARBA" id="ARBA00022964"/>
    </source>
</evidence>
<proteinExistence type="predicted"/>
<evidence type="ECO:0000259" key="7">
    <source>
        <dbReference type="PROSITE" id="PS51471"/>
    </source>
</evidence>
<gene>
    <name evidence="8" type="ORF">PPYR1160_LOCUS4172</name>
</gene>
<name>A0A7R9U5J9_9STRA</name>
<dbReference type="GO" id="GO:0005506">
    <property type="term" value="F:iron ion binding"/>
    <property type="evidence" value="ECO:0007669"/>
    <property type="project" value="InterPro"/>
</dbReference>
<keyword evidence="4" id="KW-0560">Oxidoreductase</keyword>
<feature type="chain" id="PRO_5031094333" description="Fe2OG dioxygenase domain-containing protein" evidence="6">
    <location>
        <begin position="22"/>
        <end position="261"/>
    </location>
</feature>
<dbReference type="GO" id="GO:0051213">
    <property type="term" value="F:dioxygenase activity"/>
    <property type="evidence" value="ECO:0007669"/>
    <property type="project" value="UniProtKB-KW"/>
</dbReference>
<organism evidence="8">
    <name type="scientific">Pinguiococcus pyrenoidosus</name>
    <dbReference type="NCBI Taxonomy" id="172671"/>
    <lineage>
        <taxon>Eukaryota</taxon>
        <taxon>Sar</taxon>
        <taxon>Stramenopiles</taxon>
        <taxon>Ochrophyta</taxon>
        <taxon>Pinguiophyceae</taxon>
        <taxon>Pinguiochrysidales</taxon>
        <taxon>Pinguiochrysidaceae</taxon>
        <taxon>Pinguiococcus</taxon>
    </lineage>
</organism>
<dbReference type="Gene3D" id="2.60.120.620">
    <property type="entry name" value="q2cbj1_9rhob like domain"/>
    <property type="match status" value="1"/>
</dbReference>
<evidence type="ECO:0000256" key="5">
    <source>
        <dbReference type="ARBA" id="ARBA00023004"/>
    </source>
</evidence>
<keyword evidence="5" id="KW-0408">Iron</keyword>
<dbReference type="GO" id="GO:0031418">
    <property type="term" value="F:L-ascorbic acid binding"/>
    <property type="evidence" value="ECO:0007669"/>
    <property type="project" value="InterPro"/>
</dbReference>
<comment type="cofactor">
    <cofactor evidence="1">
        <name>L-ascorbate</name>
        <dbReference type="ChEBI" id="CHEBI:38290"/>
    </cofactor>
</comment>
<dbReference type="SMART" id="SM00702">
    <property type="entry name" value="P4Hc"/>
    <property type="match status" value="1"/>
</dbReference>
<evidence type="ECO:0000256" key="1">
    <source>
        <dbReference type="ARBA" id="ARBA00001961"/>
    </source>
</evidence>
<evidence type="ECO:0000256" key="2">
    <source>
        <dbReference type="ARBA" id="ARBA00022723"/>
    </source>
</evidence>
<keyword evidence="2" id="KW-0479">Metal-binding</keyword>